<evidence type="ECO:0000256" key="3">
    <source>
        <dbReference type="ARBA" id="ARBA00023015"/>
    </source>
</evidence>
<dbReference type="Pfam" id="PF04542">
    <property type="entry name" value="Sigma70_r2"/>
    <property type="match status" value="1"/>
</dbReference>
<gene>
    <name evidence="10" type="primary">sigG_6</name>
    <name evidence="10" type="ORF">B7C42_06429</name>
</gene>
<dbReference type="InterPro" id="IPR007627">
    <property type="entry name" value="RNA_pol_sigma70_r2"/>
</dbReference>
<reference evidence="10 11" key="1">
    <citation type="submission" date="2017-07" db="EMBL/GenBank/DDBJ databases">
        <title>First draft Genome Sequence of Nocardia cerradoensis isolated from human infection.</title>
        <authorList>
            <person name="Carrasco G."/>
        </authorList>
    </citation>
    <scope>NUCLEOTIDE SEQUENCE [LARGE SCALE GENOMIC DNA]</scope>
    <source>
        <strain evidence="10 11">CNM20130759</strain>
    </source>
</reference>
<dbReference type="SUPFAM" id="SSF88946">
    <property type="entry name" value="Sigma2 domain of RNA polymerase sigma factors"/>
    <property type="match status" value="1"/>
</dbReference>
<dbReference type="InterPro" id="IPR013249">
    <property type="entry name" value="RNA_pol_sigma70_r4_t2"/>
</dbReference>
<sequence length="345" mass="37271">MSVSASEPLPESGRPESGVAGSGVSGPGALEALRIPLTGYCYRMLGSSADADDAAQETLVRAYTRFDRFDPERGRLSTWVHAIATNICLDMLRSARRRMLVWEGPVSTGFDPDAVVPADRWLDPVADARVLDPAERVVRRESVRLAFVAALQHLPPRQRAVLVLREVLAFSAAETATMLEVSPAAVNSALQRARTTLAAVRPAATDPLDPGDPDDRDLVRRYVTAFENHDVDGLAALLCEDAESGMPPFAWRLSGRELIVSVFAAGDACAHDRLVPVRMNGSVGFGQYRPDTDGVLRPFALLAVEARSGLIARQVTYLGSGDRFAEFGLPPIFRARTDEFSPSGS</sequence>
<keyword evidence="4" id="KW-0731">Sigma factor</keyword>
<dbReference type="InterPro" id="IPR032710">
    <property type="entry name" value="NTF2-like_dom_sf"/>
</dbReference>
<dbReference type="NCBIfam" id="TIGR02960">
    <property type="entry name" value="SigX5"/>
    <property type="match status" value="1"/>
</dbReference>
<comment type="similarity">
    <text evidence="1">Belongs to the sigma-70 factor family. ECF subfamily.</text>
</comment>
<evidence type="ECO:0000259" key="8">
    <source>
        <dbReference type="Pfam" id="PF04542"/>
    </source>
</evidence>
<dbReference type="GO" id="GO:0003677">
    <property type="term" value="F:DNA binding"/>
    <property type="evidence" value="ECO:0007669"/>
    <property type="project" value="UniProtKB-KW"/>
</dbReference>
<organism evidence="10 11">
    <name type="scientific">Nocardia cerradoensis</name>
    <dbReference type="NCBI Taxonomy" id="85688"/>
    <lineage>
        <taxon>Bacteria</taxon>
        <taxon>Bacillati</taxon>
        <taxon>Actinomycetota</taxon>
        <taxon>Actinomycetes</taxon>
        <taxon>Mycobacteriales</taxon>
        <taxon>Nocardiaceae</taxon>
        <taxon>Nocardia</taxon>
    </lineage>
</organism>
<feature type="domain" description="RNA polymerase sigma-70 region 2" evidence="8">
    <location>
        <begin position="34"/>
        <end position="98"/>
    </location>
</feature>
<evidence type="ECO:0000256" key="7">
    <source>
        <dbReference type="SAM" id="MobiDB-lite"/>
    </source>
</evidence>
<dbReference type="EMBL" id="NGAF01000019">
    <property type="protein sequence ID" value="OXR41537.1"/>
    <property type="molecule type" value="Genomic_DNA"/>
</dbReference>
<evidence type="ECO:0000259" key="9">
    <source>
        <dbReference type="Pfam" id="PF08281"/>
    </source>
</evidence>
<dbReference type="SUPFAM" id="SSF54427">
    <property type="entry name" value="NTF2-like"/>
    <property type="match status" value="1"/>
</dbReference>
<dbReference type="NCBIfam" id="TIGR02937">
    <property type="entry name" value="sigma70-ECF"/>
    <property type="match status" value="1"/>
</dbReference>
<protein>
    <submittedName>
        <fullName evidence="10">ECF RNA polymerase sigma factor SigG</fullName>
    </submittedName>
</protein>
<name>A0A231GY42_9NOCA</name>
<evidence type="ECO:0000256" key="5">
    <source>
        <dbReference type="ARBA" id="ARBA00023125"/>
    </source>
</evidence>
<dbReference type="SUPFAM" id="SSF88659">
    <property type="entry name" value="Sigma3 and sigma4 domains of RNA polymerase sigma factors"/>
    <property type="match status" value="1"/>
</dbReference>
<dbReference type="GO" id="GO:0016987">
    <property type="term" value="F:sigma factor activity"/>
    <property type="evidence" value="ECO:0007669"/>
    <property type="project" value="UniProtKB-KW"/>
</dbReference>
<feature type="region of interest" description="Disordered" evidence="7">
    <location>
        <begin position="1"/>
        <end position="25"/>
    </location>
</feature>
<evidence type="ECO:0000313" key="11">
    <source>
        <dbReference type="Proteomes" id="UP000215506"/>
    </source>
</evidence>
<accession>A0A231GY42</accession>
<dbReference type="InterPro" id="IPR013324">
    <property type="entry name" value="RNA_pol_sigma_r3/r4-like"/>
</dbReference>
<dbReference type="Gene3D" id="1.10.1740.10">
    <property type="match status" value="1"/>
</dbReference>
<proteinExistence type="inferred from homology"/>
<dbReference type="Pfam" id="PF08281">
    <property type="entry name" value="Sigma70_r4_2"/>
    <property type="match status" value="1"/>
</dbReference>
<evidence type="ECO:0000256" key="6">
    <source>
        <dbReference type="ARBA" id="ARBA00023163"/>
    </source>
</evidence>
<keyword evidence="11" id="KW-1185">Reference proteome</keyword>
<dbReference type="AlphaFoldDB" id="A0A231GY42"/>
<evidence type="ECO:0000256" key="2">
    <source>
        <dbReference type="ARBA" id="ARBA00011344"/>
    </source>
</evidence>
<dbReference type="Gene3D" id="1.10.10.10">
    <property type="entry name" value="Winged helix-like DNA-binding domain superfamily/Winged helix DNA-binding domain"/>
    <property type="match status" value="1"/>
</dbReference>
<dbReference type="NCBIfam" id="NF006089">
    <property type="entry name" value="PRK08241.1"/>
    <property type="match status" value="1"/>
</dbReference>
<dbReference type="GO" id="GO:0006352">
    <property type="term" value="P:DNA-templated transcription initiation"/>
    <property type="evidence" value="ECO:0007669"/>
    <property type="project" value="InterPro"/>
</dbReference>
<dbReference type="PANTHER" id="PTHR43133:SF65">
    <property type="entry name" value="ECF RNA POLYMERASE SIGMA FACTOR SIGG"/>
    <property type="match status" value="1"/>
</dbReference>
<evidence type="ECO:0000256" key="4">
    <source>
        <dbReference type="ARBA" id="ARBA00023082"/>
    </source>
</evidence>
<comment type="subunit">
    <text evidence="2">Interacts transiently with the RNA polymerase catalytic core formed by RpoA, RpoB, RpoC and RpoZ (2 alpha, 1 beta, 1 beta' and 1 omega subunit) to form the RNA polymerase holoenzyme that can initiate transcription.</text>
</comment>
<dbReference type="RefSeq" id="WP_223273801.1">
    <property type="nucleotide sequence ID" value="NZ_NGAF01000019.1"/>
</dbReference>
<dbReference type="Proteomes" id="UP000215506">
    <property type="component" value="Unassembled WGS sequence"/>
</dbReference>
<dbReference type="InterPro" id="IPR039425">
    <property type="entry name" value="RNA_pol_sigma-70-like"/>
</dbReference>
<dbReference type="Gene3D" id="3.10.450.50">
    <property type="match status" value="1"/>
</dbReference>
<feature type="domain" description="RNA polymerase sigma factor 70 region 4 type 2" evidence="9">
    <location>
        <begin position="145"/>
        <end position="197"/>
    </location>
</feature>
<keyword evidence="6" id="KW-0804">Transcription</keyword>
<dbReference type="CDD" id="cd06171">
    <property type="entry name" value="Sigma70_r4"/>
    <property type="match status" value="1"/>
</dbReference>
<dbReference type="InterPro" id="IPR013325">
    <property type="entry name" value="RNA_pol_sigma_r2"/>
</dbReference>
<evidence type="ECO:0000313" key="10">
    <source>
        <dbReference type="EMBL" id="OXR41537.1"/>
    </source>
</evidence>
<comment type="caution">
    <text evidence="10">The sequence shown here is derived from an EMBL/GenBank/DDBJ whole genome shotgun (WGS) entry which is preliminary data.</text>
</comment>
<dbReference type="InterPro" id="IPR014284">
    <property type="entry name" value="RNA_pol_sigma-70_dom"/>
</dbReference>
<keyword evidence="5" id="KW-0238">DNA-binding</keyword>
<dbReference type="PANTHER" id="PTHR43133">
    <property type="entry name" value="RNA POLYMERASE ECF-TYPE SIGMA FACTO"/>
    <property type="match status" value="1"/>
</dbReference>
<dbReference type="InterPro" id="IPR036388">
    <property type="entry name" value="WH-like_DNA-bd_sf"/>
</dbReference>
<keyword evidence="3" id="KW-0805">Transcription regulation</keyword>
<dbReference type="InterPro" id="IPR014305">
    <property type="entry name" value="RNA_pol_sigma-G_actinobac"/>
</dbReference>
<evidence type="ECO:0000256" key="1">
    <source>
        <dbReference type="ARBA" id="ARBA00010641"/>
    </source>
</evidence>